<gene>
    <name evidence="2" type="ORF">NP590_18075</name>
</gene>
<proteinExistence type="predicted"/>
<keyword evidence="3" id="KW-1185">Reference proteome</keyword>
<organism evidence="2 3">
    <name type="scientific">Methylomonas subterranea</name>
    <dbReference type="NCBI Taxonomy" id="2952225"/>
    <lineage>
        <taxon>Bacteria</taxon>
        <taxon>Pseudomonadati</taxon>
        <taxon>Pseudomonadota</taxon>
        <taxon>Gammaproteobacteria</taxon>
        <taxon>Methylococcales</taxon>
        <taxon>Methylococcaceae</taxon>
        <taxon>Methylomonas</taxon>
    </lineage>
</organism>
<dbReference type="RefSeq" id="WP_256604069.1">
    <property type="nucleotide sequence ID" value="NZ_JANIBJ010000045.1"/>
</dbReference>
<name>A0ABT1TLQ3_9GAMM</name>
<evidence type="ECO:0008006" key="4">
    <source>
        <dbReference type="Google" id="ProtNLM"/>
    </source>
</evidence>
<evidence type="ECO:0000313" key="3">
    <source>
        <dbReference type="Proteomes" id="UP001524499"/>
    </source>
</evidence>
<reference evidence="2 3" key="1">
    <citation type="submission" date="2022-07" db="EMBL/GenBank/DDBJ databases">
        <title>Methylomonas rivi sp. nov., Methylomonas rosea sp. nov., Methylomonas aureus sp. nov. and Methylomonas subterranea sp. nov., four novel methanotrophs isolated from a freshwater creek and the deep terrestrial subsurface.</title>
        <authorList>
            <person name="Abin C."/>
            <person name="Sankaranarayanan K."/>
            <person name="Garner C."/>
            <person name="Sindelar R."/>
            <person name="Kotary K."/>
            <person name="Garner R."/>
            <person name="Barclay S."/>
            <person name="Lawson P."/>
            <person name="Krumholz L."/>
        </authorList>
    </citation>
    <scope>NUCLEOTIDE SEQUENCE [LARGE SCALE GENOMIC DNA]</scope>
    <source>
        <strain evidence="2 3">SURF-2</strain>
    </source>
</reference>
<keyword evidence="1" id="KW-1133">Transmembrane helix</keyword>
<protein>
    <recommendedName>
        <fullName evidence="4">Holin</fullName>
    </recommendedName>
</protein>
<evidence type="ECO:0000256" key="1">
    <source>
        <dbReference type="SAM" id="Phobius"/>
    </source>
</evidence>
<sequence>MNHEVIATRIENVSMATGILAGLSAAGAVLAEPTGLEALGVWLGITDQPLIVTIAPILGTLASVCGTISGCTYFWARRQNRRGNNSATRDKPTPLE</sequence>
<feature type="transmembrane region" description="Helical" evidence="1">
    <location>
        <begin position="12"/>
        <end position="31"/>
    </location>
</feature>
<keyword evidence="1" id="KW-0812">Transmembrane</keyword>
<comment type="caution">
    <text evidence="2">The sequence shown here is derived from an EMBL/GenBank/DDBJ whole genome shotgun (WGS) entry which is preliminary data.</text>
</comment>
<feature type="transmembrane region" description="Helical" evidence="1">
    <location>
        <begin position="51"/>
        <end position="76"/>
    </location>
</feature>
<dbReference type="Proteomes" id="UP001524499">
    <property type="component" value="Unassembled WGS sequence"/>
</dbReference>
<dbReference type="EMBL" id="JANIBJ010000045">
    <property type="protein sequence ID" value="MCQ8106022.1"/>
    <property type="molecule type" value="Genomic_DNA"/>
</dbReference>
<evidence type="ECO:0000313" key="2">
    <source>
        <dbReference type="EMBL" id="MCQ8106022.1"/>
    </source>
</evidence>
<accession>A0ABT1TLQ3</accession>
<keyword evidence="1" id="KW-0472">Membrane</keyword>